<gene>
    <name evidence="2" type="ORF">HNAJ_LOCUS10327</name>
</gene>
<feature type="compositionally biased region" description="Polar residues" evidence="1">
    <location>
        <begin position="160"/>
        <end position="196"/>
    </location>
</feature>
<dbReference type="EMBL" id="UZAE01012986">
    <property type="protein sequence ID" value="VDO07695.1"/>
    <property type="molecule type" value="Genomic_DNA"/>
</dbReference>
<proteinExistence type="predicted"/>
<name>A0A0R3TRU4_RODNA</name>
<evidence type="ECO:0000313" key="2">
    <source>
        <dbReference type="EMBL" id="VDO07695.1"/>
    </source>
</evidence>
<organism evidence="4">
    <name type="scientific">Rodentolepis nana</name>
    <name type="common">Dwarf tapeworm</name>
    <name type="synonym">Hymenolepis nana</name>
    <dbReference type="NCBI Taxonomy" id="102285"/>
    <lineage>
        <taxon>Eukaryota</taxon>
        <taxon>Metazoa</taxon>
        <taxon>Spiralia</taxon>
        <taxon>Lophotrochozoa</taxon>
        <taxon>Platyhelminthes</taxon>
        <taxon>Cestoda</taxon>
        <taxon>Eucestoda</taxon>
        <taxon>Cyclophyllidea</taxon>
        <taxon>Hymenolepididae</taxon>
        <taxon>Rodentolepis</taxon>
    </lineage>
</organism>
<accession>A0A0R3TRU4</accession>
<reference evidence="2 3" key="2">
    <citation type="submission" date="2018-11" db="EMBL/GenBank/DDBJ databases">
        <authorList>
            <consortium name="Pathogen Informatics"/>
        </authorList>
    </citation>
    <scope>NUCLEOTIDE SEQUENCE [LARGE SCALE GENOMIC DNA]</scope>
</reference>
<feature type="compositionally biased region" description="Low complexity" evidence="1">
    <location>
        <begin position="1"/>
        <end position="11"/>
    </location>
</feature>
<reference evidence="4" key="1">
    <citation type="submission" date="2017-02" db="UniProtKB">
        <authorList>
            <consortium name="WormBaseParasite"/>
        </authorList>
    </citation>
    <scope>IDENTIFICATION</scope>
</reference>
<evidence type="ECO:0000256" key="1">
    <source>
        <dbReference type="SAM" id="MobiDB-lite"/>
    </source>
</evidence>
<sequence length="293" mass="32671">MIDRTVSSSVTSRRKSLRSSGKGSARMVRTASSSPAFSQIRSNGTSPEGRLRRQLQKHMGQNHPPYPHHNDYALHDLYNRLNGTLAHVEKIVNKIENSPKSKISRSEADQLILIQSALRELITPMRRQLDSDKVSQVLSTKSSKTSSNASYSSLRRVKSKASSSYSRKVESTESIQTVSNKSQPCRKTDSQTPANESTKSSINSTTNKDDNHSNDTTLEEFFLAKPGRAFHLKQQPSARSTRKSETETKCVDLFEDVGTSEDADDSEFTVNPKSISPIHHLEAPETESLFPDY</sequence>
<feature type="compositionally biased region" description="Low complexity" evidence="1">
    <location>
        <begin position="134"/>
        <end position="154"/>
    </location>
</feature>
<feature type="region of interest" description="Disordered" evidence="1">
    <location>
        <begin position="130"/>
        <end position="214"/>
    </location>
</feature>
<dbReference type="WBParaSite" id="HNAJ_0001033201-mRNA-1">
    <property type="protein sequence ID" value="HNAJ_0001033201-mRNA-1"/>
    <property type="gene ID" value="HNAJ_0001033201"/>
</dbReference>
<evidence type="ECO:0000313" key="4">
    <source>
        <dbReference type="WBParaSite" id="HNAJ_0001033201-mRNA-1"/>
    </source>
</evidence>
<feature type="region of interest" description="Disordered" evidence="1">
    <location>
        <begin position="256"/>
        <end position="293"/>
    </location>
</feature>
<dbReference type="Proteomes" id="UP000278807">
    <property type="component" value="Unassembled WGS sequence"/>
</dbReference>
<keyword evidence="3" id="KW-1185">Reference proteome</keyword>
<dbReference type="STRING" id="102285.A0A0R3TRU4"/>
<feature type="compositionally biased region" description="Polar residues" evidence="1">
    <location>
        <begin position="30"/>
        <end position="46"/>
    </location>
</feature>
<feature type="region of interest" description="Disordered" evidence="1">
    <location>
        <begin position="1"/>
        <end position="50"/>
    </location>
</feature>
<feature type="compositionally biased region" description="Acidic residues" evidence="1">
    <location>
        <begin position="256"/>
        <end position="267"/>
    </location>
</feature>
<protein>
    <submittedName>
        <fullName evidence="4">TBC1 domain family member 30</fullName>
    </submittedName>
</protein>
<evidence type="ECO:0000313" key="3">
    <source>
        <dbReference type="Proteomes" id="UP000278807"/>
    </source>
</evidence>
<feature type="compositionally biased region" description="Low complexity" evidence="1">
    <location>
        <begin position="197"/>
        <end position="206"/>
    </location>
</feature>
<dbReference type="AlphaFoldDB" id="A0A0R3TRU4"/>